<comment type="caution">
    <text evidence="1">The sequence shown here is derived from an EMBL/GenBank/DDBJ whole genome shotgun (WGS) entry which is preliminary data.</text>
</comment>
<dbReference type="EMBL" id="QHKS01000024">
    <property type="protein sequence ID" value="RDJ99336.1"/>
    <property type="molecule type" value="Genomic_DNA"/>
</dbReference>
<name>A0A370N154_9BURK</name>
<organism evidence="1 2">
    <name type="scientific">Paraburkholderia lacunae</name>
    <dbReference type="NCBI Taxonomy" id="2211104"/>
    <lineage>
        <taxon>Bacteria</taxon>
        <taxon>Pseudomonadati</taxon>
        <taxon>Pseudomonadota</taxon>
        <taxon>Betaproteobacteria</taxon>
        <taxon>Burkholderiales</taxon>
        <taxon>Burkholderiaceae</taxon>
        <taxon>Paraburkholderia</taxon>
    </lineage>
</organism>
<gene>
    <name evidence="1" type="ORF">DLM46_29355</name>
</gene>
<reference evidence="2" key="1">
    <citation type="submission" date="2018-05" db="EMBL/GenBank/DDBJ databases">
        <authorList>
            <person name="Feng T."/>
        </authorList>
    </citation>
    <scope>NUCLEOTIDE SEQUENCE [LARGE SCALE GENOMIC DNA]</scope>
    <source>
        <strain evidence="2">S27</strain>
    </source>
</reference>
<evidence type="ECO:0000313" key="1">
    <source>
        <dbReference type="EMBL" id="RDJ99336.1"/>
    </source>
</evidence>
<protein>
    <submittedName>
        <fullName evidence="1">Uncharacterized protein</fullName>
    </submittedName>
</protein>
<sequence>MVLAIGAIGNHVAVIEQAANNSNWPETWPVGQSNARDDLCPRTVFVRDEITDAGGITMNLSSLSQ</sequence>
<keyword evidence="2" id="KW-1185">Reference proteome</keyword>
<evidence type="ECO:0000313" key="2">
    <source>
        <dbReference type="Proteomes" id="UP000254875"/>
    </source>
</evidence>
<dbReference type="Proteomes" id="UP000254875">
    <property type="component" value="Unassembled WGS sequence"/>
</dbReference>
<dbReference type="AlphaFoldDB" id="A0A370N154"/>
<proteinExistence type="predicted"/>
<accession>A0A370N154</accession>